<name>A0A8S1UQ33_PAROT</name>
<evidence type="ECO:0000313" key="2">
    <source>
        <dbReference type="Proteomes" id="UP000683925"/>
    </source>
</evidence>
<keyword evidence="2" id="KW-1185">Reference proteome</keyword>
<protein>
    <submittedName>
        <fullName evidence="1">Uncharacterized protein</fullName>
    </submittedName>
</protein>
<comment type="caution">
    <text evidence="1">The sequence shown here is derived from an EMBL/GenBank/DDBJ whole genome shotgun (WGS) entry which is preliminary data.</text>
</comment>
<gene>
    <name evidence="1" type="ORF">POCTA_138.1.T0480038</name>
</gene>
<accession>A0A8S1UQ33</accession>
<proteinExistence type="predicted"/>
<reference evidence="1" key="1">
    <citation type="submission" date="2021-01" db="EMBL/GenBank/DDBJ databases">
        <authorList>
            <consortium name="Genoscope - CEA"/>
            <person name="William W."/>
        </authorList>
    </citation>
    <scope>NUCLEOTIDE SEQUENCE</scope>
</reference>
<dbReference type="AlphaFoldDB" id="A0A8S1UQ33"/>
<evidence type="ECO:0000313" key="1">
    <source>
        <dbReference type="EMBL" id="CAD8166203.1"/>
    </source>
</evidence>
<dbReference type="EMBL" id="CAJJDP010000048">
    <property type="protein sequence ID" value="CAD8166203.1"/>
    <property type="molecule type" value="Genomic_DNA"/>
</dbReference>
<organism evidence="1 2">
    <name type="scientific">Paramecium octaurelia</name>
    <dbReference type="NCBI Taxonomy" id="43137"/>
    <lineage>
        <taxon>Eukaryota</taxon>
        <taxon>Sar</taxon>
        <taxon>Alveolata</taxon>
        <taxon>Ciliophora</taxon>
        <taxon>Intramacronucleata</taxon>
        <taxon>Oligohymenophorea</taxon>
        <taxon>Peniculida</taxon>
        <taxon>Parameciidae</taxon>
        <taxon>Paramecium</taxon>
    </lineage>
</organism>
<sequence length="69" mass="8288">MHQKHMLQRMYKLDIANYLLLNYRYSEKMLFGFYVIYLRLLGLQLISSFIFCISGGEIILQILLKKNLI</sequence>
<dbReference type="Proteomes" id="UP000683925">
    <property type="component" value="Unassembled WGS sequence"/>
</dbReference>